<sequence length="63" mass="7833">MSQYLRTIKERFYRSHPYSILEIKFFFLHKNREFSFKVCFSLNHSKVLEYTNAAITKRIFYMI</sequence>
<reference evidence="1 2" key="1">
    <citation type="journal article" date="2018" name="Sci. Rep.">
        <title>Genomic signatures of local adaptation to the degree of environmental predictability in rotifers.</title>
        <authorList>
            <person name="Franch-Gras L."/>
            <person name="Hahn C."/>
            <person name="Garcia-Roger E.M."/>
            <person name="Carmona M.J."/>
            <person name="Serra M."/>
            <person name="Gomez A."/>
        </authorList>
    </citation>
    <scope>NUCLEOTIDE SEQUENCE [LARGE SCALE GENOMIC DNA]</scope>
    <source>
        <strain evidence="1">HYR1</strain>
    </source>
</reference>
<dbReference type="Proteomes" id="UP000276133">
    <property type="component" value="Unassembled WGS sequence"/>
</dbReference>
<organism evidence="1 2">
    <name type="scientific">Brachionus plicatilis</name>
    <name type="common">Marine rotifer</name>
    <name type="synonym">Brachionus muelleri</name>
    <dbReference type="NCBI Taxonomy" id="10195"/>
    <lineage>
        <taxon>Eukaryota</taxon>
        <taxon>Metazoa</taxon>
        <taxon>Spiralia</taxon>
        <taxon>Gnathifera</taxon>
        <taxon>Rotifera</taxon>
        <taxon>Eurotatoria</taxon>
        <taxon>Monogononta</taxon>
        <taxon>Pseudotrocha</taxon>
        <taxon>Ploima</taxon>
        <taxon>Brachionidae</taxon>
        <taxon>Brachionus</taxon>
    </lineage>
</organism>
<proteinExistence type="predicted"/>
<comment type="caution">
    <text evidence="1">The sequence shown here is derived from an EMBL/GenBank/DDBJ whole genome shotgun (WGS) entry which is preliminary data.</text>
</comment>
<evidence type="ECO:0000313" key="1">
    <source>
        <dbReference type="EMBL" id="RNA27910.1"/>
    </source>
</evidence>
<evidence type="ECO:0000313" key="2">
    <source>
        <dbReference type="Proteomes" id="UP000276133"/>
    </source>
</evidence>
<dbReference type="AlphaFoldDB" id="A0A3M7RWU4"/>
<gene>
    <name evidence="1" type="ORF">BpHYR1_034240</name>
</gene>
<protein>
    <submittedName>
        <fullName evidence="1">Uncharacterized protein</fullName>
    </submittedName>
</protein>
<name>A0A3M7RWU4_BRAPC</name>
<keyword evidence="2" id="KW-1185">Reference proteome</keyword>
<accession>A0A3M7RWU4</accession>
<dbReference type="EMBL" id="REGN01002475">
    <property type="protein sequence ID" value="RNA27910.1"/>
    <property type="molecule type" value="Genomic_DNA"/>
</dbReference>